<evidence type="ECO:0000313" key="9">
    <source>
        <dbReference type="Proteomes" id="UP000094527"/>
    </source>
</evidence>
<accession>A0A1D2NE70</accession>
<dbReference type="Pfam" id="PF24762">
    <property type="entry name" value="TPR_IF140-IFT172"/>
    <property type="match status" value="1"/>
</dbReference>
<proteinExistence type="predicted"/>
<keyword evidence="5" id="KW-0966">Cell projection</keyword>
<dbReference type="STRING" id="48709.A0A1D2NE70"/>
<evidence type="ECO:0000256" key="1">
    <source>
        <dbReference type="ARBA" id="ARBA00004138"/>
    </source>
</evidence>
<evidence type="ECO:0000259" key="7">
    <source>
        <dbReference type="Pfam" id="PF24762"/>
    </source>
</evidence>
<dbReference type="InterPro" id="IPR056156">
    <property type="entry name" value="TPR_IF140_C"/>
</dbReference>
<feature type="domain" description="IF140/IFT172/WDR19 TPR" evidence="7">
    <location>
        <begin position="11"/>
        <end position="330"/>
    </location>
</feature>
<dbReference type="AlphaFoldDB" id="A0A1D2NE70"/>
<sequence>MLRWLLGIFRELYQWWAQYLESSGDTESALQYYELAQDWLSLVRLLCFCGDHDKAVIVSEKVSDRAAAYHLARTLEDRGDTTKAINFYHRAGAFGHAVRICKDNGLVDELWSMAMKAEAAEQAEAAKYFETMEPPNFGRAIQLYHKAGYGSKALDLAFATQEFGALQMVVRDIINKPAHNTDPLLLQRCADFFVTNNEVEKALDMLIAAQKYSEAMALCVDRKFPITEDMAERLTAPKGGIDEQTRKMLLEKMGESLTIQGSYQLAAKKYTQAGNKLQAMKSLLKSGDTEKIIFYANICRHREIYVMAANYMQTLDFNTNSKIIPTIVQYYNKAQAYDNLAGFFETLAQSEIEDSRDYKSALHEYRKAEGALKQLIEGGSRQYEDKLRQIQTRVFNIHKFISVKDNFASNPDISMQELKRMREDGKLDGIRLGDMYAIIIEYLVQQGQVRNAVAVLDEMKAQVPNAVLSRYLNSDTIKSLEKMGDFRTAKANGLNPASQNNVPEPIVSNPANLRGGENRFLASNNSNGYGGYT</sequence>
<dbReference type="Proteomes" id="UP000094527">
    <property type="component" value="Unassembled WGS sequence"/>
</dbReference>
<comment type="subcellular location">
    <subcellularLocation>
        <location evidence="1">Cell projection</location>
        <location evidence="1">Cilium</location>
    </subcellularLocation>
</comment>
<evidence type="ECO:0000313" key="8">
    <source>
        <dbReference type="EMBL" id="ODN03568.1"/>
    </source>
</evidence>
<keyword evidence="2" id="KW-0853">WD repeat</keyword>
<evidence type="ECO:0000256" key="2">
    <source>
        <dbReference type="ARBA" id="ARBA00022574"/>
    </source>
</evidence>
<evidence type="ECO:0000256" key="4">
    <source>
        <dbReference type="ARBA" id="ARBA00023069"/>
    </source>
</evidence>
<dbReference type="PANTHER" id="PTHR15722">
    <property type="entry name" value="IFT140/172-RELATED"/>
    <property type="match status" value="1"/>
</dbReference>
<keyword evidence="3" id="KW-0677">Repeat</keyword>
<dbReference type="OMA" id="RYICHIV"/>
<dbReference type="GO" id="GO:0036064">
    <property type="term" value="C:ciliary basal body"/>
    <property type="evidence" value="ECO:0007669"/>
    <property type="project" value="TreeGrafter"/>
</dbReference>
<comment type="caution">
    <text evidence="8">The sequence shown here is derived from an EMBL/GenBank/DDBJ whole genome shotgun (WGS) entry which is preliminary data.</text>
</comment>
<dbReference type="InterPro" id="IPR056168">
    <property type="entry name" value="TPR_IF140/IFT172/WDR19"/>
</dbReference>
<evidence type="ECO:0000256" key="5">
    <source>
        <dbReference type="ARBA" id="ARBA00023273"/>
    </source>
</evidence>
<keyword evidence="9" id="KW-1185">Reference proteome</keyword>
<reference evidence="8 9" key="1">
    <citation type="journal article" date="2016" name="Genome Biol. Evol.">
        <title>Gene Family Evolution Reflects Adaptation to Soil Environmental Stressors in the Genome of the Collembolan Orchesella cincta.</title>
        <authorList>
            <person name="Faddeeva-Vakhrusheva A."/>
            <person name="Derks M.F."/>
            <person name="Anvar S.Y."/>
            <person name="Agamennone V."/>
            <person name="Suring W."/>
            <person name="Smit S."/>
            <person name="van Straalen N.M."/>
            <person name="Roelofs D."/>
        </authorList>
    </citation>
    <scope>NUCLEOTIDE SEQUENCE [LARGE SCALE GENOMIC DNA]</scope>
    <source>
        <tissue evidence="8">Mixed pool</tissue>
    </source>
</reference>
<dbReference type="OrthoDB" id="10258787at2759"/>
<feature type="domain" description="IF140 C-terminal TPR" evidence="6">
    <location>
        <begin position="338"/>
        <end position="460"/>
    </location>
</feature>
<dbReference type="Gene3D" id="1.25.40.470">
    <property type="match status" value="1"/>
</dbReference>
<name>A0A1D2NE70_ORCCI</name>
<dbReference type="GO" id="GO:0035721">
    <property type="term" value="P:intraciliary retrograde transport"/>
    <property type="evidence" value="ECO:0007669"/>
    <property type="project" value="TreeGrafter"/>
</dbReference>
<keyword evidence="4" id="KW-0969">Cilium</keyword>
<evidence type="ECO:0000256" key="3">
    <source>
        <dbReference type="ARBA" id="ARBA00022737"/>
    </source>
</evidence>
<evidence type="ECO:0000259" key="6">
    <source>
        <dbReference type="Pfam" id="PF24760"/>
    </source>
</evidence>
<dbReference type="Pfam" id="PF24760">
    <property type="entry name" value="TPR_IF140_C"/>
    <property type="match status" value="1"/>
</dbReference>
<dbReference type="GO" id="GO:0030991">
    <property type="term" value="C:intraciliary transport particle A"/>
    <property type="evidence" value="ECO:0007669"/>
    <property type="project" value="TreeGrafter"/>
</dbReference>
<gene>
    <name evidence="8" type="ORF">Ocin01_03073</name>
</gene>
<dbReference type="PANTHER" id="PTHR15722:SF7">
    <property type="entry name" value="INTRAFLAGELLAR TRANSPORT PROTEIN 140 HOMOLOG"/>
    <property type="match status" value="1"/>
</dbReference>
<dbReference type="GO" id="GO:0005930">
    <property type="term" value="C:axoneme"/>
    <property type="evidence" value="ECO:0007669"/>
    <property type="project" value="TreeGrafter"/>
</dbReference>
<dbReference type="EMBL" id="LJIJ01000068">
    <property type="protein sequence ID" value="ODN03568.1"/>
    <property type="molecule type" value="Genomic_DNA"/>
</dbReference>
<organism evidence="8 9">
    <name type="scientific">Orchesella cincta</name>
    <name type="common">Springtail</name>
    <name type="synonym">Podura cincta</name>
    <dbReference type="NCBI Taxonomy" id="48709"/>
    <lineage>
        <taxon>Eukaryota</taxon>
        <taxon>Metazoa</taxon>
        <taxon>Ecdysozoa</taxon>
        <taxon>Arthropoda</taxon>
        <taxon>Hexapoda</taxon>
        <taxon>Collembola</taxon>
        <taxon>Entomobryomorpha</taxon>
        <taxon>Entomobryoidea</taxon>
        <taxon>Orchesellidae</taxon>
        <taxon>Orchesellinae</taxon>
        <taxon>Orchesella</taxon>
    </lineage>
</organism>
<protein>
    <recommendedName>
        <fullName evidence="10">Intraflagellar transport protein</fullName>
    </recommendedName>
</protein>
<evidence type="ECO:0008006" key="10">
    <source>
        <dbReference type="Google" id="ProtNLM"/>
    </source>
</evidence>